<protein>
    <submittedName>
        <fullName evidence="1">Tail protein</fullName>
    </submittedName>
</protein>
<dbReference type="EMBL" id="BK014887">
    <property type="protein sequence ID" value="DAD80727.1"/>
    <property type="molecule type" value="Genomic_DNA"/>
</dbReference>
<name>A0A8S5MF77_9CAUD</name>
<sequence>MADKNNASNVTAAKPKIGGAIYMAPKGTELPTDAETALDTKFENLGFVSENGLENANSASSENVKEWGGSIVNTMLKEKEDKFKFTLIEALNLHVLKLIYGEKNVSGTLETGITVKSKAEDYEEKSFVVDMVLKSGVIKRMVLPLAKVSEVGDVKYAGGENIGYETTLSAFPDGDGNTHYEYIKKVG</sequence>
<proteinExistence type="predicted"/>
<accession>A0A8S5MF77</accession>
<dbReference type="InterPro" id="IPR058154">
    <property type="entry name" value="Bxb1_TTP-like"/>
</dbReference>
<dbReference type="Pfam" id="PF25681">
    <property type="entry name" value="Phage_TTP_17"/>
    <property type="match status" value="1"/>
</dbReference>
<evidence type="ECO:0000313" key="1">
    <source>
        <dbReference type="EMBL" id="DAD80727.1"/>
    </source>
</evidence>
<reference evidence="1" key="1">
    <citation type="journal article" date="2021" name="Proc. Natl. Acad. Sci. U.S.A.">
        <title>A Catalog of Tens of Thousands of Viruses from Human Metagenomes Reveals Hidden Associations with Chronic Diseases.</title>
        <authorList>
            <person name="Tisza M.J."/>
            <person name="Buck C.B."/>
        </authorList>
    </citation>
    <scope>NUCLEOTIDE SEQUENCE</scope>
    <source>
        <strain evidence="1">Ctet217</strain>
    </source>
</reference>
<organism evidence="1">
    <name type="scientific">Siphoviridae sp. ctet217</name>
    <dbReference type="NCBI Taxonomy" id="2826409"/>
    <lineage>
        <taxon>Viruses</taxon>
        <taxon>Duplodnaviria</taxon>
        <taxon>Heunggongvirae</taxon>
        <taxon>Uroviricota</taxon>
        <taxon>Caudoviricetes</taxon>
    </lineage>
</organism>